<protein>
    <submittedName>
        <fullName evidence="2">Uncharacterized protein</fullName>
    </submittedName>
</protein>
<feature type="compositionally biased region" description="Basic and acidic residues" evidence="1">
    <location>
        <begin position="15"/>
        <end position="37"/>
    </location>
</feature>
<gene>
    <name evidence="2" type="ORF">AVEN_13322_1</name>
</gene>
<dbReference type="Proteomes" id="UP000499080">
    <property type="component" value="Unassembled WGS sequence"/>
</dbReference>
<feature type="region of interest" description="Disordered" evidence="1">
    <location>
        <begin position="13"/>
        <end position="81"/>
    </location>
</feature>
<accession>A0A4Y2HE31</accession>
<evidence type="ECO:0000256" key="1">
    <source>
        <dbReference type="SAM" id="MobiDB-lite"/>
    </source>
</evidence>
<evidence type="ECO:0000313" key="3">
    <source>
        <dbReference type="Proteomes" id="UP000499080"/>
    </source>
</evidence>
<keyword evidence="3" id="KW-1185">Reference proteome</keyword>
<name>A0A4Y2HE31_ARAVE</name>
<reference evidence="2 3" key="1">
    <citation type="journal article" date="2019" name="Sci. Rep.">
        <title>Orb-weaving spider Araneus ventricosus genome elucidates the spidroin gene catalogue.</title>
        <authorList>
            <person name="Kono N."/>
            <person name="Nakamura H."/>
            <person name="Ohtoshi R."/>
            <person name="Moran D.A.P."/>
            <person name="Shinohara A."/>
            <person name="Yoshida Y."/>
            <person name="Fujiwara M."/>
            <person name="Mori M."/>
            <person name="Tomita M."/>
            <person name="Arakawa K."/>
        </authorList>
    </citation>
    <scope>NUCLEOTIDE SEQUENCE [LARGE SCALE GENOMIC DNA]</scope>
</reference>
<dbReference type="AlphaFoldDB" id="A0A4Y2HE31"/>
<comment type="caution">
    <text evidence="2">The sequence shown here is derived from an EMBL/GenBank/DDBJ whole genome shotgun (WGS) entry which is preliminary data.</text>
</comment>
<sequence length="109" mass="12045">MFIKVDEFPWGFVKTEPKPNNGERETSEEIKSQESEGHPGMGGRKKKEQHTFSLAPKAASNAAQATSKLNVGKHWSSEASSSERILMLARRSFPSRGSTTILPATIRTE</sequence>
<organism evidence="2 3">
    <name type="scientific">Araneus ventricosus</name>
    <name type="common">Orbweaver spider</name>
    <name type="synonym">Epeira ventricosa</name>
    <dbReference type="NCBI Taxonomy" id="182803"/>
    <lineage>
        <taxon>Eukaryota</taxon>
        <taxon>Metazoa</taxon>
        <taxon>Ecdysozoa</taxon>
        <taxon>Arthropoda</taxon>
        <taxon>Chelicerata</taxon>
        <taxon>Arachnida</taxon>
        <taxon>Araneae</taxon>
        <taxon>Araneomorphae</taxon>
        <taxon>Entelegynae</taxon>
        <taxon>Araneoidea</taxon>
        <taxon>Araneidae</taxon>
        <taxon>Araneus</taxon>
    </lineage>
</organism>
<evidence type="ECO:0000313" key="2">
    <source>
        <dbReference type="EMBL" id="GBM63528.1"/>
    </source>
</evidence>
<dbReference type="EMBL" id="BGPR01001873">
    <property type="protein sequence ID" value="GBM63528.1"/>
    <property type="molecule type" value="Genomic_DNA"/>
</dbReference>
<proteinExistence type="predicted"/>